<keyword evidence="2" id="KW-0472">Membrane</keyword>
<dbReference type="Proteomes" id="UP000717515">
    <property type="component" value="Unassembled WGS sequence"/>
</dbReference>
<proteinExistence type="predicted"/>
<reference evidence="3" key="1">
    <citation type="submission" date="2021-07" db="EMBL/GenBank/DDBJ databases">
        <title>Draft genome of Mortierella alpina, strain LL118, isolated from an aspen leaf litter sample.</title>
        <authorList>
            <person name="Yang S."/>
            <person name="Vinatzer B.A."/>
        </authorList>
    </citation>
    <scope>NUCLEOTIDE SEQUENCE</scope>
    <source>
        <strain evidence="3">LL118</strain>
    </source>
</reference>
<name>A0A9P8A231_MORAP</name>
<dbReference type="AlphaFoldDB" id="A0A9P8A231"/>
<protein>
    <submittedName>
        <fullName evidence="3">Uncharacterized protein</fullName>
    </submittedName>
</protein>
<organism evidence="3 4">
    <name type="scientific">Mortierella alpina</name>
    <name type="common">Oleaginous fungus</name>
    <name type="synonym">Mortierella renispora</name>
    <dbReference type="NCBI Taxonomy" id="64518"/>
    <lineage>
        <taxon>Eukaryota</taxon>
        <taxon>Fungi</taxon>
        <taxon>Fungi incertae sedis</taxon>
        <taxon>Mucoromycota</taxon>
        <taxon>Mortierellomycotina</taxon>
        <taxon>Mortierellomycetes</taxon>
        <taxon>Mortierellales</taxon>
        <taxon>Mortierellaceae</taxon>
        <taxon>Mortierella</taxon>
    </lineage>
</organism>
<evidence type="ECO:0000313" key="3">
    <source>
        <dbReference type="EMBL" id="KAG9321405.1"/>
    </source>
</evidence>
<keyword evidence="2" id="KW-1133">Transmembrane helix</keyword>
<dbReference type="EMBL" id="JAIFTL010000207">
    <property type="protein sequence ID" value="KAG9321405.1"/>
    <property type="molecule type" value="Genomic_DNA"/>
</dbReference>
<gene>
    <name evidence="3" type="ORF">KVV02_007241</name>
</gene>
<feature type="region of interest" description="Disordered" evidence="1">
    <location>
        <begin position="92"/>
        <end position="125"/>
    </location>
</feature>
<evidence type="ECO:0000313" key="4">
    <source>
        <dbReference type="Proteomes" id="UP000717515"/>
    </source>
</evidence>
<accession>A0A9P8A231</accession>
<keyword evidence="2" id="KW-0812">Transmembrane</keyword>
<sequence>MCLCAESGDKAERGACVRACDYSMPQREKRTREIDMVALALLVASRVGCLLFILFICAQDLFSLSAPYRSFAPSRPSLTHCAALLISPHSLQLGHAHNSPGRPAQQRDRQPGHPSPYAQLIPKAN</sequence>
<feature type="transmembrane region" description="Helical" evidence="2">
    <location>
        <begin position="36"/>
        <end position="56"/>
    </location>
</feature>
<evidence type="ECO:0000256" key="2">
    <source>
        <dbReference type="SAM" id="Phobius"/>
    </source>
</evidence>
<evidence type="ECO:0000256" key="1">
    <source>
        <dbReference type="SAM" id="MobiDB-lite"/>
    </source>
</evidence>
<comment type="caution">
    <text evidence="3">The sequence shown here is derived from an EMBL/GenBank/DDBJ whole genome shotgun (WGS) entry which is preliminary data.</text>
</comment>